<reference evidence="2" key="1">
    <citation type="submission" date="2006-10" db="EMBL/GenBank/DDBJ databases">
        <authorList>
            <person name="Amadeo P."/>
            <person name="Zhao Q."/>
            <person name="Wortman J."/>
            <person name="Fraser-Liggett C."/>
            <person name="Carlton J."/>
        </authorList>
    </citation>
    <scope>NUCLEOTIDE SEQUENCE</scope>
    <source>
        <strain evidence="2">G3</strain>
    </source>
</reference>
<accession>A2EXM9</accession>
<feature type="compositionally biased region" description="Basic and acidic residues" evidence="1">
    <location>
        <begin position="561"/>
        <end position="581"/>
    </location>
</feature>
<name>A2EXM9_TRIV3</name>
<feature type="compositionally biased region" description="Acidic residues" evidence="1">
    <location>
        <begin position="539"/>
        <end position="552"/>
    </location>
</feature>
<gene>
    <name evidence="2" type="ORF">TVAG_254870</name>
</gene>
<protein>
    <recommendedName>
        <fullName evidence="4">Thioredoxin domain-containing protein</fullName>
    </recommendedName>
</protein>
<proteinExistence type="predicted"/>
<dbReference type="Gene3D" id="3.40.30.10">
    <property type="entry name" value="Glutaredoxin"/>
    <property type="match status" value="1"/>
</dbReference>
<keyword evidence="3" id="KW-1185">Reference proteome</keyword>
<evidence type="ECO:0000313" key="2">
    <source>
        <dbReference type="EMBL" id="EAY02586.1"/>
    </source>
</evidence>
<evidence type="ECO:0000313" key="3">
    <source>
        <dbReference type="Proteomes" id="UP000001542"/>
    </source>
</evidence>
<dbReference type="OrthoDB" id="10611061at2759"/>
<sequence length="581" mass="68157">MFSFLFSLCLSEDHYISFNDTSQPFVPTVTEHKMWSIVNTTDFVAVLVAPSNKFEIIQQHIAFSGASSLFMNNGPFLYVDATNPLKLTQKYLVTPPALFLFKNHSLWLACPYPMNEVSLLFTLKRFFSQTVDTVDEMKDLYATLGCYRFSLITSPDLLEKTLDLRFKVAPYLGAMDVIVTSRKNMNLLNVSALEICLFRLEDHALQPFEPDFNAFFEVAEPVFKQYIYDDLVNSPKTIVAMMSDELITEQEEYLYDMALKYPSLQFGFLSRDLRFVAERACLLSFQDGDNFIAFDPVYQGFYPNEKYKSYCFQYPFSRGDYNRSFTNYFDEIVSGKLKIQYHCENLTEEDESGLVKKLNANNYEHFLRNRVADLVVLYLRTTLDDNSYYINLLNLAAEKLKENNVTNVRFAYINTFNNTGQYHYPHILEYPSLRFYPHQNQSESIVFAHDWSSDDIARFICRCTRPPIKDDFLPRKDEKEFKSEAGRFVKYMYSYNKRDSDRLTEYFRKMWLELDIPVGIKLENEAFPRDDPQLKEMEVQGEEIEGWDNADDDPLKKKKQEKPIEDIKKEFENIDAPNKEL</sequence>
<evidence type="ECO:0000256" key="1">
    <source>
        <dbReference type="SAM" id="MobiDB-lite"/>
    </source>
</evidence>
<dbReference type="KEGG" id="tva:4760425"/>
<dbReference type="AlphaFoldDB" id="A2EXM9"/>
<dbReference type="VEuPathDB" id="TrichDB:TVAGG3_0751380"/>
<dbReference type="SMR" id="A2EXM9"/>
<organism evidence="2 3">
    <name type="scientific">Trichomonas vaginalis (strain ATCC PRA-98 / G3)</name>
    <dbReference type="NCBI Taxonomy" id="412133"/>
    <lineage>
        <taxon>Eukaryota</taxon>
        <taxon>Metamonada</taxon>
        <taxon>Parabasalia</taxon>
        <taxon>Trichomonadida</taxon>
        <taxon>Trichomonadidae</taxon>
        <taxon>Trichomonas</taxon>
    </lineage>
</organism>
<dbReference type="Proteomes" id="UP000001542">
    <property type="component" value="Unassembled WGS sequence"/>
</dbReference>
<dbReference type="RefSeq" id="XP_001314809.1">
    <property type="nucleotide sequence ID" value="XM_001314774.1"/>
</dbReference>
<dbReference type="SUPFAM" id="SSF52833">
    <property type="entry name" value="Thioredoxin-like"/>
    <property type="match status" value="1"/>
</dbReference>
<reference evidence="2" key="2">
    <citation type="journal article" date="2007" name="Science">
        <title>Draft genome sequence of the sexually transmitted pathogen Trichomonas vaginalis.</title>
        <authorList>
            <person name="Carlton J.M."/>
            <person name="Hirt R.P."/>
            <person name="Silva J.C."/>
            <person name="Delcher A.L."/>
            <person name="Schatz M."/>
            <person name="Zhao Q."/>
            <person name="Wortman J.R."/>
            <person name="Bidwell S.L."/>
            <person name="Alsmark U.C.M."/>
            <person name="Besteiro S."/>
            <person name="Sicheritz-Ponten T."/>
            <person name="Noel C.J."/>
            <person name="Dacks J.B."/>
            <person name="Foster P.G."/>
            <person name="Simillion C."/>
            <person name="Van de Peer Y."/>
            <person name="Miranda-Saavedra D."/>
            <person name="Barton G.J."/>
            <person name="Westrop G.D."/>
            <person name="Mueller S."/>
            <person name="Dessi D."/>
            <person name="Fiori P.L."/>
            <person name="Ren Q."/>
            <person name="Paulsen I."/>
            <person name="Zhang H."/>
            <person name="Bastida-Corcuera F.D."/>
            <person name="Simoes-Barbosa A."/>
            <person name="Brown M.T."/>
            <person name="Hayes R.D."/>
            <person name="Mukherjee M."/>
            <person name="Okumura C.Y."/>
            <person name="Schneider R."/>
            <person name="Smith A.J."/>
            <person name="Vanacova S."/>
            <person name="Villalvazo M."/>
            <person name="Haas B.J."/>
            <person name="Pertea M."/>
            <person name="Feldblyum T.V."/>
            <person name="Utterback T.R."/>
            <person name="Shu C.L."/>
            <person name="Osoegawa K."/>
            <person name="de Jong P.J."/>
            <person name="Hrdy I."/>
            <person name="Horvathova L."/>
            <person name="Zubacova Z."/>
            <person name="Dolezal P."/>
            <person name="Malik S.B."/>
            <person name="Logsdon J.M. Jr."/>
            <person name="Henze K."/>
            <person name="Gupta A."/>
            <person name="Wang C.C."/>
            <person name="Dunne R.L."/>
            <person name="Upcroft J.A."/>
            <person name="Upcroft P."/>
            <person name="White O."/>
            <person name="Salzberg S.L."/>
            <person name="Tang P."/>
            <person name="Chiu C.-H."/>
            <person name="Lee Y.-S."/>
            <person name="Embley T.M."/>
            <person name="Coombs G.H."/>
            <person name="Mottram J.C."/>
            <person name="Tachezy J."/>
            <person name="Fraser-Liggett C.M."/>
            <person name="Johnson P.J."/>
        </authorList>
    </citation>
    <scope>NUCLEOTIDE SEQUENCE [LARGE SCALE GENOMIC DNA]</scope>
    <source>
        <strain evidence="2">G3</strain>
    </source>
</reference>
<feature type="compositionally biased region" description="Basic and acidic residues" evidence="1">
    <location>
        <begin position="529"/>
        <end position="538"/>
    </location>
</feature>
<feature type="region of interest" description="Disordered" evidence="1">
    <location>
        <begin position="529"/>
        <end position="581"/>
    </location>
</feature>
<dbReference type="InParanoid" id="A2EXM9"/>
<dbReference type="InterPro" id="IPR036249">
    <property type="entry name" value="Thioredoxin-like_sf"/>
</dbReference>
<dbReference type="EMBL" id="DS113531">
    <property type="protein sequence ID" value="EAY02586.1"/>
    <property type="molecule type" value="Genomic_DNA"/>
</dbReference>
<evidence type="ECO:0008006" key="4">
    <source>
        <dbReference type="Google" id="ProtNLM"/>
    </source>
</evidence>
<dbReference type="VEuPathDB" id="TrichDB:TVAG_254870"/>